<dbReference type="EMBL" id="JAOAOG010000331">
    <property type="protein sequence ID" value="KAJ6227996.1"/>
    <property type="molecule type" value="Genomic_DNA"/>
</dbReference>
<keyword evidence="4" id="KW-1185">Reference proteome</keyword>
<reference evidence="1" key="2">
    <citation type="submission" date="2022-08" db="EMBL/GenBank/DDBJ databases">
        <title>Novel sulphate-reducing endosymbionts in the free-living metamonad Anaeramoeba.</title>
        <authorList>
            <person name="Jerlstrom-Hultqvist J."/>
            <person name="Cepicka I."/>
            <person name="Gallot-Lavallee L."/>
            <person name="Salas-Leiva D."/>
            <person name="Curtis B.A."/>
            <person name="Zahonova K."/>
            <person name="Pipaliya S."/>
            <person name="Dacks J."/>
            <person name="Roger A.J."/>
        </authorList>
    </citation>
    <scope>NUCLEOTIDE SEQUENCE</scope>
    <source>
        <strain evidence="1">Busselton2</strain>
    </source>
</reference>
<gene>
    <name evidence="1" type="ORF">M0812_29198</name>
    <name evidence="2" type="ORF">M0813_09411</name>
</gene>
<protein>
    <submittedName>
        <fullName evidence="1">Uncharacterized protein</fullName>
    </submittedName>
</protein>
<dbReference type="Proteomes" id="UP001150062">
    <property type="component" value="Unassembled WGS sequence"/>
</dbReference>
<reference evidence="2" key="1">
    <citation type="submission" date="2022-08" db="EMBL/GenBank/DDBJ databases">
        <title>Novel sulfate-reducing endosymbionts in the free-living metamonad Anaeramoeba.</title>
        <authorList>
            <person name="Jerlstrom-Hultqvist J."/>
            <person name="Cepicka I."/>
            <person name="Gallot-Lavallee L."/>
            <person name="Salas-Leiva D."/>
            <person name="Curtis B.A."/>
            <person name="Zahonova K."/>
            <person name="Pipaliya S."/>
            <person name="Dacks J."/>
            <person name="Roger A.J."/>
        </authorList>
    </citation>
    <scope>NUCLEOTIDE SEQUENCE</scope>
    <source>
        <strain evidence="2">Schooner1</strain>
    </source>
</reference>
<dbReference type="AlphaFoldDB" id="A0AAV7Y7F2"/>
<dbReference type="Proteomes" id="UP001146793">
    <property type="component" value="Unassembled WGS sequence"/>
</dbReference>
<evidence type="ECO:0000313" key="2">
    <source>
        <dbReference type="EMBL" id="KAJ6227996.1"/>
    </source>
</evidence>
<name>A0AAV7Y7F2_9EUKA</name>
<evidence type="ECO:0000313" key="4">
    <source>
        <dbReference type="Proteomes" id="UP001150062"/>
    </source>
</evidence>
<accession>A0AAV7Y7F2</accession>
<dbReference type="EMBL" id="JANTQA010000072">
    <property type="protein sequence ID" value="KAJ3424477.1"/>
    <property type="molecule type" value="Genomic_DNA"/>
</dbReference>
<evidence type="ECO:0000313" key="3">
    <source>
        <dbReference type="Proteomes" id="UP001146793"/>
    </source>
</evidence>
<comment type="caution">
    <text evidence="1">The sequence shown here is derived from an EMBL/GenBank/DDBJ whole genome shotgun (WGS) entry which is preliminary data.</text>
</comment>
<proteinExistence type="predicted"/>
<organism evidence="1 3">
    <name type="scientific">Anaeramoeba flamelloides</name>
    <dbReference type="NCBI Taxonomy" id="1746091"/>
    <lineage>
        <taxon>Eukaryota</taxon>
        <taxon>Metamonada</taxon>
        <taxon>Anaeramoebidae</taxon>
        <taxon>Anaeramoeba</taxon>
    </lineage>
</organism>
<evidence type="ECO:0000313" key="1">
    <source>
        <dbReference type="EMBL" id="KAJ3424477.1"/>
    </source>
</evidence>
<sequence length="71" mass="8265">MISFNVGEKRLSKRTRCILAILILAILLTIAFLIKHLDSTPITHFSKPKLDVDLDTWYTKSKFSFKKQQEI</sequence>